<dbReference type="GO" id="GO:0034028">
    <property type="term" value="F:5-(carboxyamino)imidazole ribonucleotide synthase activity"/>
    <property type="evidence" value="ECO:0007669"/>
    <property type="project" value="UniProtKB-UniRule"/>
</dbReference>
<comment type="function">
    <text evidence="5">Catalyzes the ATP-dependent conversion of 5-aminoimidazole ribonucleotide (AIR) and HCO(3)- to N5-carboxyaminoimidazole ribonucleotide (N5-CAIR).</text>
</comment>
<evidence type="ECO:0000313" key="7">
    <source>
        <dbReference type="EMBL" id="AQT69673.1"/>
    </source>
</evidence>
<keyword evidence="3 4" id="KW-0067">ATP-binding</keyword>
<comment type="caution">
    <text evidence="4">Lacks conserved residue(s) required for the propagation of feature annotation.</text>
</comment>
<proteinExistence type="inferred from homology"/>
<keyword evidence="2 4" id="KW-0658">Purine biosynthesis</keyword>
<evidence type="ECO:0000256" key="3">
    <source>
        <dbReference type="ARBA" id="ARBA00022840"/>
    </source>
</evidence>
<dbReference type="OrthoDB" id="9804625at2"/>
<dbReference type="InterPro" id="IPR054350">
    <property type="entry name" value="PurT/PurK_preATP-grasp"/>
</dbReference>
<feature type="binding site" evidence="4">
    <location>
        <begin position="267"/>
        <end position="268"/>
    </location>
    <ligand>
        <name>ATP</name>
        <dbReference type="ChEBI" id="CHEBI:30616"/>
    </ligand>
</feature>
<evidence type="ECO:0000256" key="5">
    <source>
        <dbReference type="RuleBase" id="RU361200"/>
    </source>
</evidence>
<dbReference type="SUPFAM" id="SSF51246">
    <property type="entry name" value="Rudiment single hybrid motif"/>
    <property type="match status" value="1"/>
</dbReference>
<evidence type="ECO:0000256" key="4">
    <source>
        <dbReference type="HAMAP-Rule" id="MF_01928"/>
    </source>
</evidence>
<dbReference type="Pfam" id="PF22660">
    <property type="entry name" value="RS_preATP-grasp-like"/>
    <property type="match status" value="1"/>
</dbReference>
<dbReference type="PROSITE" id="PS50975">
    <property type="entry name" value="ATP_GRASP"/>
    <property type="match status" value="1"/>
</dbReference>
<feature type="binding site" evidence="4">
    <location>
        <position position="188"/>
    </location>
    <ligand>
        <name>ATP</name>
        <dbReference type="ChEBI" id="CHEBI:30616"/>
    </ligand>
</feature>
<comment type="function">
    <text evidence="4">Catalyzes the ATP-dependent conversion of 5-aminoimidazole ribonucleotide (AIR) and HCO(3)(-) to N5-carboxyaminoimidazole ribonucleotide (N5-CAIR).</text>
</comment>
<dbReference type="SUPFAM" id="SSF56059">
    <property type="entry name" value="Glutathione synthetase ATP-binding domain-like"/>
    <property type="match status" value="1"/>
</dbReference>
<dbReference type="GO" id="GO:0006189">
    <property type="term" value="P:'de novo' IMP biosynthetic process"/>
    <property type="evidence" value="ECO:0007669"/>
    <property type="project" value="UniProtKB-UniRule"/>
</dbReference>
<organism evidence="7 8">
    <name type="scientific">Anaerohalosphaera lusitana</name>
    <dbReference type="NCBI Taxonomy" id="1936003"/>
    <lineage>
        <taxon>Bacteria</taxon>
        <taxon>Pseudomonadati</taxon>
        <taxon>Planctomycetota</taxon>
        <taxon>Phycisphaerae</taxon>
        <taxon>Sedimentisphaerales</taxon>
        <taxon>Anaerohalosphaeraceae</taxon>
        <taxon>Anaerohalosphaera</taxon>
    </lineage>
</organism>
<evidence type="ECO:0000256" key="1">
    <source>
        <dbReference type="ARBA" id="ARBA00022741"/>
    </source>
</evidence>
<dbReference type="Pfam" id="PF17769">
    <property type="entry name" value="PurK_C"/>
    <property type="match status" value="1"/>
</dbReference>
<feature type="binding site" evidence="4">
    <location>
        <begin position="180"/>
        <end position="183"/>
    </location>
    <ligand>
        <name>ATP</name>
        <dbReference type="ChEBI" id="CHEBI:30616"/>
    </ligand>
</feature>
<dbReference type="AlphaFoldDB" id="A0A1U9NP34"/>
<dbReference type="InterPro" id="IPR013815">
    <property type="entry name" value="ATP_grasp_subdomain_1"/>
</dbReference>
<dbReference type="Proteomes" id="UP000189674">
    <property type="component" value="Chromosome"/>
</dbReference>
<dbReference type="InterPro" id="IPR040686">
    <property type="entry name" value="PurK_C"/>
</dbReference>
<keyword evidence="1 4" id="KW-0547">Nucleotide-binding</keyword>
<evidence type="ECO:0000256" key="2">
    <source>
        <dbReference type="ARBA" id="ARBA00022755"/>
    </source>
</evidence>
<dbReference type="InterPro" id="IPR016185">
    <property type="entry name" value="PreATP-grasp_dom_sf"/>
</dbReference>
<dbReference type="InterPro" id="IPR003135">
    <property type="entry name" value="ATP-grasp_carboxylate-amine"/>
</dbReference>
<keyword evidence="8" id="KW-1185">Reference proteome</keyword>
<accession>A0A1U9NP34</accession>
<name>A0A1U9NP34_9BACT</name>
<dbReference type="EMBL" id="CP019791">
    <property type="protein sequence ID" value="AQT69673.1"/>
    <property type="molecule type" value="Genomic_DNA"/>
</dbReference>
<dbReference type="GO" id="GO:0005829">
    <property type="term" value="C:cytosol"/>
    <property type="evidence" value="ECO:0007669"/>
    <property type="project" value="TreeGrafter"/>
</dbReference>
<dbReference type="Gene3D" id="3.30.470.20">
    <property type="entry name" value="ATP-grasp fold, B domain"/>
    <property type="match status" value="1"/>
</dbReference>
<dbReference type="NCBIfam" id="TIGR01161">
    <property type="entry name" value="purK"/>
    <property type="match status" value="1"/>
</dbReference>
<dbReference type="InterPro" id="IPR011054">
    <property type="entry name" value="Rudment_hybrid_motif"/>
</dbReference>
<dbReference type="KEGG" id="alus:STSP2_02868"/>
<feature type="binding site" evidence="4">
    <location>
        <position position="149"/>
    </location>
    <ligand>
        <name>ATP</name>
        <dbReference type="ChEBI" id="CHEBI:30616"/>
    </ligand>
</feature>
<dbReference type="UniPathway" id="UPA00074">
    <property type="reaction ID" value="UER00942"/>
</dbReference>
<dbReference type="PANTHER" id="PTHR11609">
    <property type="entry name" value="PURINE BIOSYNTHESIS PROTEIN 6/7, PUR6/7"/>
    <property type="match status" value="1"/>
</dbReference>
<comment type="catalytic activity">
    <reaction evidence="4 5">
        <text>5-amino-1-(5-phospho-beta-D-ribosyl)imidazole + hydrogencarbonate + ATP = 5-carboxyamino-1-(5-phospho-D-ribosyl)imidazole + ADP + phosphate + 2 H(+)</text>
        <dbReference type="Rhea" id="RHEA:19317"/>
        <dbReference type="ChEBI" id="CHEBI:15378"/>
        <dbReference type="ChEBI" id="CHEBI:17544"/>
        <dbReference type="ChEBI" id="CHEBI:30616"/>
        <dbReference type="ChEBI" id="CHEBI:43474"/>
        <dbReference type="ChEBI" id="CHEBI:58730"/>
        <dbReference type="ChEBI" id="CHEBI:137981"/>
        <dbReference type="ChEBI" id="CHEBI:456216"/>
        <dbReference type="EC" id="6.3.4.18"/>
    </reaction>
</comment>
<dbReference type="Gene3D" id="3.30.1490.20">
    <property type="entry name" value="ATP-grasp fold, A domain"/>
    <property type="match status" value="1"/>
</dbReference>
<dbReference type="HAMAP" id="MF_01928">
    <property type="entry name" value="PurK"/>
    <property type="match status" value="1"/>
</dbReference>
<dbReference type="EC" id="6.3.4.18" evidence="4 5"/>
<gene>
    <name evidence="4 5 7" type="primary">purK</name>
    <name evidence="7" type="ORF">STSP2_02868</name>
</gene>
<reference evidence="8" key="1">
    <citation type="submission" date="2017-02" db="EMBL/GenBank/DDBJ databases">
        <title>Comparative genomics and description of representatives of a novel lineage of planctomycetes thriving in anoxic sediments.</title>
        <authorList>
            <person name="Spring S."/>
            <person name="Bunk B."/>
            <person name="Sproer C."/>
        </authorList>
    </citation>
    <scope>NUCLEOTIDE SEQUENCE [LARGE SCALE GENOMIC DNA]</scope>
    <source>
        <strain evidence="8">ST-NAGAB-D1</strain>
    </source>
</reference>
<dbReference type="STRING" id="1936003.STSP2_02868"/>
<comment type="subunit">
    <text evidence="4 5">Homodimer.</text>
</comment>
<dbReference type="InterPro" id="IPR011761">
    <property type="entry name" value="ATP-grasp"/>
</dbReference>
<dbReference type="SUPFAM" id="SSF52440">
    <property type="entry name" value="PreATP-grasp domain"/>
    <property type="match status" value="1"/>
</dbReference>
<keyword evidence="4 5" id="KW-0436">Ligase</keyword>
<sequence>MEQLVTSDFKLGIIAGGQLGKMLALAASRWDVKTYILDSDDHCPASTVCTRFVEGDYRDFEKVYEFGQQVDMVTFEIENVNVEALRKLKQEGKRIYPDPEVLAMIQDKGVQKQFYLEHGIPSPAFVLCDGREQVIKSIGEGVQFPFVQKARKAGYDGKGVVVVRGEGDLGKLLDVPCVVERAVDIDKELAVIVTRNGRGEMACFSAVEMVFNPEANLVELLVSPAEIDADVQDRAIELARQVTEKSGIQGVLAVELFLDTDGELWVNEAAPRPHNSGHHTIESAITSQYEQHLRAIFNFPLGSTDLKRPAVMMNLLGDREHEGPVRYEGLTESMAIPGVKVHIYGKKETRPFRKMGHVTIVSPTTDEAKKHAVRVRDLLKVKS</sequence>
<dbReference type="InterPro" id="IPR005875">
    <property type="entry name" value="PurK"/>
</dbReference>
<evidence type="ECO:0000313" key="8">
    <source>
        <dbReference type="Proteomes" id="UP000189674"/>
    </source>
</evidence>
<dbReference type="GO" id="GO:0046872">
    <property type="term" value="F:metal ion binding"/>
    <property type="evidence" value="ECO:0007669"/>
    <property type="project" value="InterPro"/>
</dbReference>
<dbReference type="PANTHER" id="PTHR11609:SF5">
    <property type="entry name" value="PHOSPHORIBOSYLAMINOIMIDAZOLE CARBOXYLASE"/>
    <property type="match status" value="1"/>
</dbReference>
<feature type="domain" description="ATP-grasp" evidence="6">
    <location>
        <begin position="112"/>
        <end position="297"/>
    </location>
</feature>
<protein>
    <recommendedName>
        <fullName evidence="4 5">N5-carboxyaminoimidazole ribonucleotide synthase</fullName>
        <shortName evidence="4 5">N5-CAIR synthase</shortName>
        <ecNumber evidence="4 5">6.3.4.18</ecNumber>
    </recommendedName>
    <alternativeName>
        <fullName evidence="4 5">5-(carboxyamino)imidazole ribonucleotide synthetase</fullName>
    </alternativeName>
</protein>
<evidence type="ECO:0000259" key="6">
    <source>
        <dbReference type="PROSITE" id="PS50975"/>
    </source>
</evidence>
<dbReference type="RefSeq" id="WP_146663340.1">
    <property type="nucleotide sequence ID" value="NZ_CP019791.1"/>
</dbReference>
<dbReference type="GO" id="GO:0004638">
    <property type="term" value="F:phosphoribosylaminoimidazole carboxylase activity"/>
    <property type="evidence" value="ECO:0007669"/>
    <property type="project" value="InterPro"/>
</dbReference>
<dbReference type="NCBIfam" id="NF004679">
    <property type="entry name" value="PRK06019.1-5"/>
    <property type="match status" value="1"/>
</dbReference>
<comment type="similarity">
    <text evidence="4 5">Belongs to the PurK/PurT family.</text>
</comment>
<dbReference type="Gene3D" id="3.40.50.20">
    <property type="match status" value="1"/>
</dbReference>
<dbReference type="Pfam" id="PF02222">
    <property type="entry name" value="ATP-grasp"/>
    <property type="match status" value="1"/>
</dbReference>
<dbReference type="GO" id="GO:0005524">
    <property type="term" value="F:ATP binding"/>
    <property type="evidence" value="ECO:0007669"/>
    <property type="project" value="UniProtKB-UniRule"/>
</dbReference>
<comment type="pathway">
    <text evidence="4 5">Purine metabolism; IMP biosynthesis via de novo pathway; 5-amino-1-(5-phospho-D-ribosyl)imidazole-4-carboxylate from 5-amino-1-(5-phospho-D-ribosyl)imidazole (N5-CAIR route): step 1/2.</text>
</comment>
<feature type="binding site" evidence="4">
    <location>
        <position position="108"/>
    </location>
    <ligand>
        <name>ATP</name>
        <dbReference type="ChEBI" id="CHEBI:30616"/>
    </ligand>
</feature>